<dbReference type="RefSeq" id="WP_049954881.1">
    <property type="nucleotide sequence ID" value="NZ_CP007057.1"/>
</dbReference>
<keyword evidence="5" id="KW-0067">ATP-binding</keyword>
<dbReference type="NCBIfam" id="TIGR01727">
    <property type="entry name" value="oligo_HPY"/>
    <property type="match status" value="1"/>
</dbReference>
<dbReference type="FunFam" id="3.40.50.300:FF:000016">
    <property type="entry name" value="Oligopeptide ABC transporter ATP-binding component"/>
    <property type="match status" value="1"/>
</dbReference>
<name>W0JYL1_9EURY</name>
<evidence type="ECO:0000256" key="3">
    <source>
        <dbReference type="ARBA" id="ARBA00022475"/>
    </source>
</evidence>
<dbReference type="PROSITE" id="PS50893">
    <property type="entry name" value="ABC_TRANSPORTER_2"/>
    <property type="match status" value="1"/>
</dbReference>
<dbReference type="PANTHER" id="PTHR43297">
    <property type="entry name" value="OLIGOPEPTIDE TRANSPORT ATP-BINDING PROTEIN APPD"/>
    <property type="match status" value="1"/>
</dbReference>
<sequence length="352" mass="39380">MTEPLLEVENVDITYRMDSEDVHAVTDASFTIDSNEYFGLVGESGCGKSTLAKSLIRGLDSNGEVTSGTIRYKGEEIQDFSEKEYNEKIRWKEIAVIPQAAMNSLNPLTKLSEQAVEIAGVHTDWSEKKAISRLEELFDIVGLPESRVTDYPHQFSGGMKQRAIIAMSLLLNPTLIIADEPTTALDVIMQDQFLKHIDNLREKRDLALLLITHDIAVVFETCDSLAVMHGGQIAERGTTKEIFSAPRHPYTILLQKSFPDARYPDRELEVIEGSPPALREEVDYCTFASRCPWAEQQCRESMPLADSLNGTDSHAVACFRSDEMESLASDHMNTNETRHANAIESEGYEDDD</sequence>
<dbReference type="SMART" id="SM00382">
    <property type="entry name" value="AAA"/>
    <property type="match status" value="1"/>
</dbReference>
<keyword evidence="9" id="KW-0614">Plasmid</keyword>
<dbReference type="EMBL" id="CP007057">
    <property type="protein sequence ID" value="AHG02098.1"/>
    <property type="molecule type" value="Genomic_DNA"/>
</dbReference>
<geneLocation type="plasmid" evidence="9">
    <name>unnamed</name>
</geneLocation>
<evidence type="ECO:0000256" key="5">
    <source>
        <dbReference type="ARBA" id="ARBA00022840"/>
    </source>
</evidence>
<dbReference type="InterPro" id="IPR027417">
    <property type="entry name" value="P-loop_NTPase"/>
</dbReference>
<feature type="domain" description="ABC transporter" evidence="8">
    <location>
        <begin position="8"/>
        <end position="255"/>
    </location>
</feature>
<evidence type="ECO:0000256" key="4">
    <source>
        <dbReference type="ARBA" id="ARBA00022741"/>
    </source>
</evidence>
<dbReference type="GO" id="GO:0015833">
    <property type="term" value="P:peptide transport"/>
    <property type="evidence" value="ECO:0007669"/>
    <property type="project" value="InterPro"/>
</dbReference>
<evidence type="ECO:0000256" key="6">
    <source>
        <dbReference type="ARBA" id="ARBA00023136"/>
    </source>
</evidence>
<dbReference type="GO" id="GO:0005886">
    <property type="term" value="C:plasma membrane"/>
    <property type="evidence" value="ECO:0007669"/>
    <property type="project" value="UniProtKB-SubCell"/>
</dbReference>
<keyword evidence="4" id="KW-0547">Nucleotide-binding</keyword>
<dbReference type="OrthoDB" id="18209at2157"/>
<keyword evidence="6" id="KW-0472">Membrane</keyword>
<keyword evidence="10" id="KW-1185">Reference proteome</keyword>
<dbReference type="InterPro" id="IPR013563">
    <property type="entry name" value="Oligopep_ABC_C"/>
</dbReference>
<dbReference type="PANTHER" id="PTHR43297:SF2">
    <property type="entry name" value="DIPEPTIDE TRANSPORT ATP-BINDING PROTEIN DPPD"/>
    <property type="match status" value="1"/>
</dbReference>
<evidence type="ECO:0000256" key="7">
    <source>
        <dbReference type="SAM" id="MobiDB-lite"/>
    </source>
</evidence>
<evidence type="ECO:0000259" key="8">
    <source>
        <dbReference type="PROSITE" id="PS50893"/>
    </source>
</evidence>
<dbReference type="HOGENOM" id="CLU_000604_1_23_2"/>
<dbReference type="InterPro" id="IPR003439">
    <property type="entry name" value="ABC_transporter-like_ATP-bd"/>
</dbReference>
<evidence type="ECO:0000256" key="1">
    <source>
        <dbReference type="ARBA" id="ARBA00004202"/>
    </source>
</evidence>
<organism evidence="9 10">
    <name type="scientific">Halostagnicola larsenii XH-48</name>
    <dbReference type="NCBI Taxonomy" id="797299"/>
    <lineage>
        <taxon>Archaea</taxon>
        <taxon>Methanobacteriati</taxon>
        <taxon>Methanobacteriota</taxon>
        <taxon>Stenosarchaea group</taxon>
        <taxon>Halobacteria</taxon>
        <taxon>Halobacteriales</taxon>
        <taxon>Natrialbaceae</taxon>
        <taxon>Halostagnicola</taxon>
    </lineage>
</organism>
<dbReference type="GO" id="GO:0016887">
    <property type="term" value="F:ATP hydrolysis activity"/>
    <property type="evidence" value="ECO:0007669"/>
    <property type="project" value="InterPro"/>
</dbReference>
<evidence type="ECO:0000313" key="9">
    <source>
        <dbReference type="EMBL" id="AHG02098.1"/>
    </source>
</evidence>
<dbReference type="Proteomes" id="UP000019024">
    <property type="component" value="Plasmid unnamed2"/>
</dbReference>
<protein>
    <recommendedName>
        <fullName evidence="8">ABC transporter domain-containing protein</fullName>
    </recommendedName>
</protein>
<evidence type="ECO:0000313" key="10">
    <source>
        <dbReference type="Proteomes" id="UP000019024"/>
    </source>
</evidence>
<dbReference type="CDD" id="cd03257">
    <property type="entry name" value="ABC_NikE_OppD_transporters"/>
    <property type="match status" value="1"/>
</dbReference>
<dbReference type="InterPro" id="IPR003593">
    <property type="entry name" value="AAA+_ATPase"/>
</dbReference>
<keyword evidence="3" id="KW-1003">Cell membrane</keyword>
<dbReference type="SUPFAM" id="SSF52540">
    <property type="entry name" value="P-loop containing nucleoside triphosphate hydrolases"/>
    <property type="match status" value="1"/>
</dbReference>
<dbReference type="GO" id="GO:0005524">
    <property type="term" value="F:ATP binding"/>
    <property type="evidence" value="ECO:0007669"/>
    <property type="project" value="UniProtKB-KW"/>
</dbReference>
<dbReference type="InterPro" id="IPR017871">
    <property type="entry name" value="ABC_transporter-like_CS"/>
</dbReference>
<accession>W0JYL1</accession>
<dbReference type="InterPro" id="IPR050388">
    <property type="entry name" value="ABC_Ni/Peptide_Import"/>
</dbReference>
<dbReference type="eggNOG" id="arCOG00181">
    <property type="taxonomic scope" value="Archaea"/>
</dbReference>
<dbReference type="Pfam" id="PF00005">
    <property type="entry name" value="ABC_tran"/>
    <property type="match status" value="1"/>
</dbReference>
<keyword evidence="2" id="KW-0813">Transport</keyword>
<dbReference type="PROSITE" id="PS00211">
    <property type="entry name" value="ABC_TRANSPORTER_1"/>
    <property type="match status" value="1"/>
</dbReference>
<reference evidence="9 10" key="1">
    <citation type="submission" date="2014-01" db="EMBL/GenBank/DDBJ databases">
        <authorList>
            <consortium name="DOE Joint Genome Institute"/>
            <person name="Anderson I."/>
            <person name="Huntemann M."/>
            <person name="Han J."/>
            <person name="Chen A."/>
            <person name="Kyrpides N."/>
            <person name="Mavromatis K."/>
            <person name="Markowitz V."/>
            <person name="Palaniappan K."/>
            <person name="Ivanova N."/>
            <person name="Schaumberg A."/>
            <person name="Pati A."/>
            <person name="Liolios K."/>
            <person name="Nordberg H.P."/>
            <person name="Cantor M.N."/>
            <person name="Hua S.X."/>
            <person name="Woyke T."/>
        </authorList>
    </citation>
    <scope>NUCLEOTIDE SEQUENCE [LARGE SCALE GENOMIC DNA]</scope>
    <source>
        <strain evidence="9 10">XH-48</strain>
        <plasmid evidence="10">2</plasmid>
    </source>
</reference>
<dbReference type="Gene3D" id="3.40.50.300">
    <property type="entry name" value="P-loop containing nucleotide triphosphate hydrolases"/>
    <property type="match status" value="1"/>
</dbReference>
<evidence type="ECO:0000256" key="2">
    <source>
        <dbReference type="ARBA" id="ARBA00022448"/>
    </source>
</evidence>
<dbReference type="GeneID" id="25147439"/>
<dbReference type="Pfam" id="PF08352">
    <property type="entry name" value="oligo_HPY"/>
    <property type="match status" value="1"/>
</dbReference>
<dbReference type="KEGG" id="hlr:HALLA_01980"/>
<proteinExistence type="predicted"/>
<comment type="subcellular location">
    <subcellularLocation>
        <location evidence="1">Cell membrane</location>
        <topology evidence="1">Peripheral membrane protein</topology>
    </subcellularLocation>
</comment>
<dbReference type="AlphaFoldDB" id="W0JYL1"/>
<gene>
    <name evidence="9" type="ORF">HALLA_01980</name>
</gene>
<feature type="region of interest" description="Disordered" evidence="7">
    <location>
        <begin position="330"/>
        <end position="352"/>
    </location>
</feature>